<keyword evidence="2" id="KW-1185">Reference proteome</keyword>
<dbReference type="GO" id="GO:0005576">
    <property type="term" value="C:extracellular region"/>
    <property type="evidence" value="ECO:0007669"/>
    <property type="project" value="TreeGrafter"/>
</dbReference>
<evidence type="ECO:0000313" key="2">
    <source>
        <dbReference type="Proteomes" id="UP001140453"/>
    </source>
</evidence>
<accession>A0A9W8YRV5</accession>
<dbReference type="Proteomes" id="UP001140453">
    <property type="component" value="Unassembled WGS sequence"/>
</dbReference>
<dbReference type="InterPro" id="IPR021054">
    <property type="entry name" value="Cell_wall_mannoprotein_1"/>
</dbReference>
<organism evidence="1 2">
    <name type="scientific">Gnomoniopsis smithogilvyi</name>
    <dbReference type="NCBI Taxonomy" id="1191159"/>
    <lineage>
        <taxon>Eukaryota</taxon>
        <taxon>Fungi</taxon>
        <taxon>Dikarya</taxon>
        <taxon>Ascomycota</taxon>
        <taxon>Pezizomycotina</taxon>
        <taxon>Sordariomycetes</taxon>
        <taxon>Sordariomycetidae</taxon>
        <taxon>Diaporthales</taxon>
        <taxon>Gnomoniaceae</taxon>
        <taxon>Gnomoniopsis</taxon>
    </lineage>
</organism>
<proteinExistence type="predicted"/>
<reference evidence="1" key="1">
    <citation type="submission" date="2022-10" db="EMBL/GenBank/DDBJ databases">
        <title>Tapping the CABI collections for fungal endophytes: first genome assemblies for Collariella, Neodidymelliopsis, Ascochyta clinopodiicola, Didymella pomorum, Didymosphaeria variabile, Neocosmospora piperis and Neocucurbitaria cava.</title>
        <authorList>
            <person name="Hill R."/>
        </authorList>
    </citation>
    <scope>NUCLEOTIDE SEQUENCE</scope>
    <source>
        <strain evidence="1">IMI 355082</strain>
    </source>
</reference>
<protein>
    <submittedName>
        <fullName evidence="1">Uncharacterized protein</fullName>
    </submittedName>
</protein>
<dbReference type="Gene3D" id="1.20.1280.140">
    <property type="match status" value="1"/>
</dbReference>
<sequence>MSQAAPKSALFTASIIMRGSGLLTLLTGTLLVGSAMAGHSHNHTHKHPHVPHQLDPEAITHAIEAISKSTQTLGDTVVGRPMNIVKALTMQAYCDGVSEKIRKGIKIAQKSEPLNMSLSLGVLVATEDLVTVVNNTMTAVIEAHDVFANLSVVPLLPIRYIPHMDVIVLKDLKKQSKLSKEFGENVLLKVPPAGREDGQDRLDKIAESFAQAIAVYQRGVDLIAEETAFEDDLVNEKTAVPFTG</sequence>
<dbReference type="PANTHER" id="PTHR38123:SF1">
    <property type="entry name" value="HYDROPHOBIC SURFACE BINDING PROTEIN"/>
    <property type="match status" value="1"/>
</dbReference>
<comment type="caution">
    <text evidence="1">The sequence shown here is derived from an EMBL/GenBank/DDBJ whole genome shotgun (WGS) entry which is preliminary data.</text>
</comment>
<dbReference type="EMBL" id="JAPEVB010000004">
    <property type="protein sequence ID" value="KAJ4389546.1"/>
    <property type="molecule type" value="Genomic_DNA"/>
</dbReference>
<evidence type="ECO:0000313" key="1">
    <source>
        <dbReference type="EMBL" id="KAJ4389546.1"/>
    </source>
</evidence>
<dbReference type="Pfam" id="PF12296">
    <property type="entry name" value="HsbA"/>
    <property type="match status" value="1"/>
</dbReference>
<dbReference type="AlphaFoldDB" id="A0A9W8YRV5"/>
<gene>
    <name evidence="1" type="ORF">N0V93_007016</name>
</gene>
<name>A0A9W8YRV5_9PEZI</name>
<dbReference type="PANTHER" id="PTHR38123">
    <property type="entry name" value="CELL WALL SERINE-THREONINE-RICH GALACTOMANNOPROTEIN MP1 (AFU_ORTHOLOGUE AFUA_4G03240)"/>
    <property type="match status" value="1"/>
</dbReference>